<proteinExistence type="predicted"/>
<gene>
    <name evidence="4" type="primary">tas</name>
    <name evidence="4" type="ORF">NRB20_45910</name>
</gene>
<dbReference type="GO" id="GO:0016491">
    <property type="term" value="F:oxidoreductase activity"/>
    <property type="evidence" value="ECO:0007669"/>
    <property type="project" value="UniProtKB-KW"/>
</dbReference>
<keyword evidence="5" id="KW-1185">Reference proteome</keyword>
<evidence type="ECO:0000313" key="5">
    <source>
        <dbReference type="Proteomes" id="UP000438448"/>
    </source>
</evidence>
<dbReference type="InterPro" id="IPR050523">
    <property type="entry name" value="AKR_Detox_Biosynth"/>
</dbReference>
<reference evidence="4 5" key="1">
    <citation type="submission" date="2019-10" db="EMBL/GenBank/DDBJ databases">
        <title>Nocardia macrotermitis sp. nov. and Nocardia aurantia sp. nov., isolated from the gut of fungus growing-termite Macrotermes natalensis.</title>
        <authorList>
            <person name="Benndorf R."/>
            <person name="Schwitalla J."/>
            <person name="Martin K."/>
            <person name="De Beer W."/>
            <person name="Kaster A.-K."/>
            <person name="Vollmers J."/>
            <person name="Poulsen M."/>
            <person name="Beemelmanns C."/>
        </authorList>
    </citation>
    <scope>NUCLEOTIDE SEQUENCE [LARGE SCALE GENOMIC DNA]</scope>
    <source>
        <strain evidence="4 5">RB20</strain>
    </source>
</reference>
<dbReference type="AlphaFoldDB" id="A0A7K0D6U7"/>
<organism evidence="4 5">
    <name type="scientific">Nocardia macrotermitis</name>
    <dbReference type="NCBI Taxonomy" id="2585198"/>
    <lineage>
        <taxon>Bacteria</taxon>
        <taxon>Bacillati</taxon>
        <taxon>Actinomycetota</taxon>
        <taxon>Actinomycetes</taxon>
        <taxon>Mycobacteriales</taxon>
        <taxon>Nocardiaceae</taxon>
        <taxon>Nocardia</taxon>
    </lineage>
</organism>
<dbReference type="Pfam" id="PF00248">
    <property type="entry name" value="Aldo_ket_red"/>
    <property type="match status" value="1"/>
</dbReference>
<dbReference type="Gene3D" id="3.20.20.100">
    <property type="entry name" value="NADP-dependent oxidoreductase domain"/>
    <property type="match status" value="1"/>
</dbReference>
<dbReference type="InterPro" id="IPR020471">
    <property type="entry name" value="AKR"/>
</dbReference>
<evidence type="ECO:0000256" key="1">
    <source>
        <dbReference type="ARBA" id="ARBA00023002"/>
    </source>
</evidence>
<feature type="region of interest" description="Disordered" evidence="2">
    <location>
        <begin position="324"/>
        <end position="356"/>
    </location>
</feature>
<evidence type="ECO:0000259" key="3">
    <source>
        <dbReference type="Pfam" id="PF00248"/>
    </source>
</evidence>
<dbReference type="OrthoDB" id="9768793at2"/>
<protein>
    <submittedName>
        <fullName evidence="4">Protein tas</fullName>
    </submittedName>
</protein>
<evidence type="ECO:0000313" key="4">
    <source>
        <dbReference type="EMBL" id="MQY21480.1"/>
    </source>
</evidence>
<dbReference type="SUPFAM" id="SSF51430">
    <property type="entry name" value="NAD(P)-linked oxidoreductase"/>
    <property type="match status" value="1"/>
</dbReference>
<dbReference type="PANTHER" id="PTHR43364">
    <property type="entry name" value="NADH-SPECIFIC METHYLGLYOXAL REDUCTASE-RELATED"/>
    <property type="match status" value="1"/>
</dbReference>
<comment type="caution">
    <text evidence="4">The sequence shown here is derived from an EMBL/GenBank/DDBJ whole genome shotgun (WGS) entry which is preliminary data.</text>
</comment>
<sequence>MLYRRFGSTGVEVSSQCLGAMTFGKMGDTDPDDCVRIVERALDAGINFIDTADVYSGGQSEEIVGRAVRTRRDQVVLATKCYYPMGGDRNGQGSSRRWIVRAVEASLRRLGTDYIDLYQVHKPDWHTDPEETLGALDDLVRQGKVLYLGSSSFPADRIVEAQWAAQRRNTERFVCEQPQYSIFARSIETAILPACQRHRMSVIAWSPLAGGWLTGKYQRGEQPPAGSRFDPDGLFMSGRTVTTVAERSDPVRFDAVDALRRIAGQAGLTPTELALGFVSSHPAITSTIIGPRTMRHLDDALKAADVELTPDVLDAIDRVVPPGTDMPGIDHYLRPPSLDPEARRRPAGRQDLARHT</sequence>
<dbReference type="FunFam" id="3.20.20.100:FF:000004">
    <property type="entry name" value="Oxidoreductase, aldo/keto reductase"/>
    <property type="match status" value="1"/>
</dbReference>
<dbReference type="RefSeq" id="WP_153412282.1">
    <property type="nucleotide sequence ID" value="NZ_WEGK01000010.1"/>
</dbReference>
<dbReference type="EMBL" id="WEGK01000010">
    <property type="protein sequence ID" value="MQY21480.1"/>
    <property type="molecule type" value="Genomic_DNA"/>
</dbReference>
<accession>A0A7K0D6U7</accession>
<dbReference type="Proteomes" id="UP000438448">
    <property type="component" value="Unassembled WGS sequence"/>
</dbReference>
<dbReference type="InterPro" id="IPR023210">
    <property type="entry name" value="NADP_OxRdtase_dom"/>
</dbReference>
<evidence type="ECO:0000256" key="2">
    <source>
        <dbReference type="SAM" id="MobiDB-lite"/>
    </source>
</evidence>
<keyword evidence="1" id="KW-0560">Oxidoreductase</keyword>
<feature type="domain" description="NADP-dependent oxidoreductase" evidence="3">
    <location>
        <begin position="17"/>
        <end position="319"/>
    </location>
</feature>
<dbReference type="PRINTS" id="PR00069">
    <property type="entry name" value="ALDKETRDTASE"/>
</dbReference>
<name>A0A7K0D6U7_9NOCA</name>
<dbReference type="PANTHER" id="PTHR43364:SF4">
    <property type="entry name" value="NAD(P)-LINKED OXIDOREDUCTASE SUPERFAMILY PROTEIN"/>
    <property type="match status" value="1"/>
</dbReference>
<dbReference type="InterPro" id="IPR036812">
    <property type="entry name" value="NAD(P)_OxRdtase_dom_sf"/>
</dbReference>
<dbReference type="GO" id="GO:0005829">
    <property type="term" value="C:cytosol"/>
    <property type="evidence" value="ECO:0007669"/>
    <property type="project" value="TreeGrafter"/>
</dbReference>